<organism evidence="2 3">
    <name type="scientific">Tahibacter soli</name>
    <dbReference type="NCBI Taxonomy" id="2983605"/>
    <lineage>
        <taxon>Bacteria</taxon>
        <taxon>Pseudomonadati</taxon>
        <taxon>Pseudomonadota</taxon>
        <taxon>Gammaproteobacteria</taxon>
        <taxon>Lysobacterales</taxon>
        <taxon>Rhodanobacteraceae</taxon>
        <taxon>Tahibacter</taxon>
    </lineage>
</organism>
<protein>
    <submittedName>
        <fullName evidence="2">Delta-60 repeat domain-containing protein</fullName>
    </submittedName>
</protein>
<dbReference type="SUPFAM" id="SSF75011">
    <property type="entry name" value="3-carboxy-cis,cis-mucoante lactonizing enzyme"/>
    <property type="match status" value="1"/>
</dbReference>
<keyword evidence="3" id="KW-1185">Reference proteome</keyword>
<dbReference type="RefSeq" id="WP_263542002.1">
    <property type="nucleotide sequence ID" value="NZ_JAOVZO020000018.1"/>
</dbReference>
<evidence type="ECO:0000313" key="2">
    <source>
        <dbReference type="EMBL" id="MDC8014367.1"/>
    </source>
</evidence>
<dbReference type="EMBL" id="JAOVZO020000018">
    <property type="protein sequence ID" value="MDC8014367.1"/>
    <property type="molecule type" value="Genomic_DNA"/>
</dbReference>
<sequence>MQTLKHFAGAALLALGFNAAAATPGDFDPTFAFGGYNAVGYGDYAVGDDLAVDRAGYIYTAGTDTTGGTVTPILTKYKPDGSLDASFGVGGFATPAVVPPNVMPYAALVTFRDYLFQLVSADDKLYVYAFDTNGTPQAWFGTGGVSVVTIGTGIYPVLDIAQWGNNLGIAASARNPATGNFDFVVVQMSLSGALLPGFGSGGVAYSRLYTGAGARNRLTGLAFQPDGRIVAAGRAAKPGDSYDYVVARYRLDGTLDPTFAAGGLRRIGFGDNDYGRRVAIKQDGRIVVTGSACKWIDPATGEEYCQLGAAQLKTDGSLDAGFGTAGKITWDLGRKGVTVTDFVLDPRERPVVVGQHHIDTDKSTAFVARLKTNGALDVGYGGGGWVDVTYGYDANANGGVKVYPSTGQIVTAGTTIKIVDPTTSYALTTVARHEN</sequence>
<evidence type="ECO:0000313" key="3">
    <source>
        <dbReference type="Proteomes" id="UP001139971"/>
    </source>
</evidence>
<accession>A0A9X4BKK4</accession>
<reference evidence="2" key="1">
    <citation type="submission" date="2023-02" db="EMBL/GenBank/DDBJ databases">
        <title>Tahibacter soli sp. nov. isolated from soil.</title>
        <authorList>
            <person name="Baek J.H."/>
            <person name="Lee J.K."/>
            <person name="Choi D.G."/>
            <person name="Jeon C.O."/>
        </authorList>
    </citation>
    <scope>NUCLEOTIDE SEQUENCE</scope>
    <source>
        <strain evidence="2">BL</strain>
    </source>
</reference>
<proteinExistence type="predicted"/>
<gene>
    <name evidence="2" type="ORF">OD750_017610</name>
</gene>
<feature type="chain" id="PRO_5040833877" evidence="1">
    <location>
        <begin position="22"/>
        <end position="435"/>
    </location>
</feature>
<evidence type="ECO:0000256" key="1">
    <source>
        <dbReference type="SAM" id="SignalP"/>
    </source>
</evidence>
<dbReference type="InterPro" id="IPR013431">
    <property type="entry name" value="Delta_60_rpt"/>
</dbReference>
<name>A0A9X4BKK4_9GAMM</name>
<feature type="signal peptide" evidence="1">
    <location>
        <begin position="1"/>
        <end position="21"/>
    </location>
</feature>
<dbReference type="Pfam" id="PF17164">
    <property type="entry name" value="DUF5122"/>
    <property type="match status" value="2"/>
</dbReference>
<keyword evidence="1" id="KW-0732">Signal</keyword>
<dbReference type="Gene3D" id="2.80.10.50">
    <property type="match status" value="1"/>
</dbReference>
<dbReference type="AlphaFoldDB" id="A0A9X4BKK4"/>
<dbReference type="Proteomes" id="UP001139971">
    <property type="component" value="Unassembled WGS sequence"/>
</dbReference>
<comment type="caution">
    <text evidence="2">The sequence shown here is derived from an EMBL/GenBank/DDBJ whole genome shotgun (WGS) entry which is preliminary data.</text>
</comment>
<dbReference type="NCBIfam" id="TIGR02608">
    <property type="entry name" value="delta_60_rpt"/>
    <property type="match status" value="4"/>
</dbReference>